<dbReference type="Pfam" id="PF17963">
    <property type="entry name" value="Big_9"/>
    <property type="match status" value="1"/>
</dbReference>
<dbReference type="InterPro" id="IPR013783">
    <property type="entry name" value="Ig-like_fold"/>
</dbReference>
<accession>A0A0X8JN53</accession>
<evidence type="ECO:0000313" key="3">
    <source>
        <dbReference type="Proteomes" id="UP000063964"/>
    </source>
</evidence>
<dbReference type="KEGG" id="doa:AXF15_00790"/>
<reference evidence="3" key="1">
    <citation type="submission" date="2016-02" db="EMBL/GenBank/DDBJ databases">
        <authorList>
            <person name="Holder M.E."/>
            <person name="Ajami N.J."/>
            <person name="Petrosino J.F."/>
        </authorList>
    </citation>
    <scope>NUCLEOTIDE SEQUENCE [LARGE SCALE GENOMIC DNA]</scope>
    <source>
        <strain evidence="3">DSM 12838</strain>
    </source>
</reference>
<dbReference type="GO" id="GO:0005509">
    <property type="term" value="F:calcium ion binding"/>
    <property type="evidence" value="ECO:0007669"/>
    <property type="project" value="InterPro"/>
</dbReference>
<feature type="signal peptide" evidence="1">
    <location>
        <begin position="1"/>
        <end position="29"/>
    </location>
</feature>
<dbReference type="SUPFAM" id="SSF49313">
    <property type="entry name" value="Cadherin-like"/>
    <property type="match status" value="1"/>
</dbReference>
<dbReference type="GO" id="GO:0016020">
    <property type="term" value="C:membrane"/>
    <property type="evidence" value="ECO:0007669"/>
    <property type="project" value="InterPro"/>
</dbReference>
<proteinExistence type="predicted"/>
<dbReference type="Gene3D" id="2.60.40.10">
    <property type="entry name" value="Immunoglobulins"/>
    <property type="match status" value="1"/>
</dbReference>
<protein>
    <recommendedName>
        <fullName evidence="4">Ig-like domain-containing protein</fullName>
    </recommendedName>
</protein>
<evidence type="ECO:0008006" key="4">
    <source>
        <dbReference type="Google" id="ProtNLM"/>
    </source>
</evidence>
<dbReference type="EMBL" id="CP014230">
    <property type="protein sequence ID" value="AMD91796.1"/>
    <property type="molecule type" value="Genomic_DNA"/>
</dbReference>
<gene>
    <name evidence="2" type="ORF">AXF15_00790</name>
</gene>
<feature type="chain" id="PRO_5007067557" description="Ig-like domain-containing protein" evidence="1">
    <location>
        <begin position="30"/>
        <end position="1382"/>
    </location>
</feature>
<dbReference type="Proteomes" id="UP000063964">
    <property type="component" value="Chromosome"/>
</dbReference>
<evidence type="ECO:0000256" key="1">
    <source>
        <dbReference type="SAM" id="SignalP"/>
    </source>
</evidence>
<dbReference type="STRING" id="888061.AXF15_00790"/>
<organism evidence="2 3">
    <name type="scientific">Desulfomicrobium orale DSM 12838</name>
    <dbReference type="NCBI Taxonomy" id="888061"/>
    <lineage>
        <taxon>Bacteria</taxon>
        <taxon>Pseudomonadati</taxon>
        <taxon>Thermodesulfobacteriota</taxon>
        <taxon>Desulfovibrionia</taxon>
        <taxon>Desulfovibrionales</taxon>
        <taxon>Desulfomicrobiaceae</taxon>
        <taxon>Desulfomicrobium</taxon>
    </lineage>
</organism>
<evidence type="ECO:0000313" key="2">
    <source>
        <dbReference type="EMBL" id="AMD91796.1"/>
    </source>
</evidence>
<keyword evidence="3" id="KW-1185">Reference proteome</keyword>
<sequence>MPRVSPRNVHICAVFFCLVFFFCSPSLYAAQPICASVKIEIRQEVTLERQAFEAHMRINNGVAGVDLQNVKVQLLFFDEDGKEVAFTTAPHSHNNTAYKFFARYAAEDALGFAGNPAQGGLVKGASSADLYWLIIPIPGAGSPGGTLYKVGARLTYSTGGSGDVQEVMVTPDIIRVKPMPELFLEYFLHRDVWAGEPFELGLRVRNTGQGIARRLTVESSQPSIVDNKQHLLINFSMTGSSVNGAPVQPGLKVSMGDVPAGGAAVAAWTMLCSRNGTFEENMAADISHADELGGSVTSLIRDVTTHLLFRQVQIDSPGRDRIPDFLSEENHSWTVYGSDGQDEPVTLLSGATSSPLPGHEGTVHAVSVAAQSNGHGLIRLRDPLGGHLHLVQVVRADGRVLPERNAWIGRTSAGQPELCIFDTDTVQSYTAIYDGNSANAHAPELSLNGTTVSAAGKQLSITVIAADADGDTLRCSITSVPAGATANIQHQNGTMTLSWTPGLHQTGNHTVVFSATDGMHTTALPVTLTVDEAEDRDGDGLPDLWELSTFGALDRDGGGDFDHDGISDAEEYALGTDPRVFDPGPHAPDITFPPDGARLGTLTPEFRLQLIRAEGPCMVDAQILTADSLESVAFATLTPKDGAVSWTAPAPLEEDRRYVFRARLRRAGTGSGWSMVRFRTSSVNAPPIVPLLESPLEGELVPLRPWLRLGPVRDPEGDPVLARFVISADQTRILASSGNMTAEQGAAWQSPVPLEDNGTYWWRAEICDIHGLEQTTAWTAFTVRTGARQPAEPKVSAPETVNAANASLEVRSLPGLTLRAQALLMDSGRLILDASIPADIQGRGRFILSGLPERGLLGWRVRAENGTASSWTSGVMDVRQKPPVAPLPHDPQLGATTGLFRPWLSILAPEGEILHYEFEVYANSTLIASGNSTSPRWLTTTDLPHRVPLAWRARAADSMGPGPFCNHQDFLVNAPGVDAPPTFQWEDDSTLPGAGPFTLAWDNLDADSNITISLFSCPKPDGENATEILAATSFPDGRNKWIWTGANPGLHYIGAHMTDGISTVRSIRPVPVLAGEEKPGPGRPHALDDNRIWRASETVVTGNVIQGKPDGGQADTAGTGTIRVSGLFYRGKKYAAGETVRLESGSFVLAVDGSYTYTPQPGESVLYDADTTVSQSGVNVQAKSFTRPFADRMPFAVQSVSNSSQGLGVKESFTDSRAIDHKFVPRIKNWKPFMEPHGQGLVFDLERPGRRLQLYTASASGLLRTQTDQFVLDFYDEQGSYLHTEDNAGAFHHVPDHKTRGLAISMPERARYLGVRAVPTDEEQATTASPVNFWKIGLHSSSFYVTRLAVRRNAVREEIVYTIADEAENTDNATLRLIPAEP</sequence>
<keyword evidence="1" id="KW-0732">Signal</keyword>
<dbReference type="InterPro" id="IPR015919">
    <property type="entry name" value="Cadherin-like_sf"/>
</dbReference>
<name>A0A0X8JN53_9BACT</name>